<dbReference type="GO" id="GO:0008270">
    <property type="term" value="F:zinc ion binding"/>
    <property type="evidence" value="ECO:0007669"/>
    <property type="project" value="InterPro"/>
</dbReference>
<dbReference type="PANTHER" id="PTHR38111">
    <property type="entry name" value="ZN(2)-C6 FUNGAL-TYPE DOMAIN-CONTAINING PROTEIN-RELATED"/>
    <property type="match status" value="1"/>
</dbReference>
<protein>
    <recommendedName>
        <fullName evidence="3">Zn(2)-C6 fungal-type domain-containing protein</fullName>
    </recommendedName>
</protein>
<proteinExistence type="predicted"/>
<dbReference type="PROSITE" id="PS00463">
    <property type="entry name" value="ZN2_CY6_FUNGAL_1"/>
    <property type="match status" value="1"/>
</dbReference>
<dbReference type="GO" id="GO:0000981">
    <property type="term" value="F:DNA-binding transcription factor activity, RNA polymerase II-specific"/>
    <property type="evidence" value="ECO:0007669"/>
    <property type="project" value="InterPro"/>
</dbReference>
<evidence type="ECO:0000256" key="1">
    <source>
        <dbReference type="ARBA" id="ARBA00023242"/>
    </source>
</evidence>
<gene>
    <name evidence="4" type="ORF">OIDMADRAFT_46697</name>
</gene>
<dbReference type="CDD" id="cd00067">
    <property type="entry name" value="GAL4"/>
    <property type="match status" value="1"/>
</dbReference>
<dbReference type="Proteomes" id="UP000054321">
    <property type="component" value="Unassembled WGS sequence"/>
</dbReference>
<dbReference type="InterPro" id="IPR053178">
    <property type="entry name" value="Osmoadaptation_assoc"/>
</dbReference>
<dbReference type="InParanoid" id="A0A0C3HX19"/>
<sequence length="481" mass="54780">MGATRSKGCNTCRRRKVKCDERRPACEKCQNIGYECEGYVRERRFVDEVSRTIRDAEKGQATDSVIAPSHSNTRFLGVPTKPSVPSSLDMSAFEDNIHVSFLLSVLFLSIVMPTSLMHIHAKDTTSLVAQLSMRALSTAYFGRKHRQEAVIKRGVLNYRKALKRLNQDLQYSEKAFSLAILSSAVTLEVYEFIASDSNYGWISHAGGVGRLIELRGPERHQTKPEKDIFEANRINIILESWIRGKRCFLEQIKWKTVPWALEPSSKNAMSHLQDIWCDLPGLMDDARNIRNPEVEGVQKASSSHEALERNILIHLRGLYAWRSRWKEEYPNSYHEIPVQQYLDEQPLFPTMFYFSSLERADEFIFYNTALMILLKLGAKAISPTFDASTSAFHLPPANARGPLCPPNELNNIQSIAAEICKCVGYYLSDYRNRPGLSLLISLRIAYIAFLPASRHAQWIHTTVIRVADLNGLRLRDLVPLF</sequence>
<dbReference type="SMART" id="SM00066">
    <property type="entry name" value="GAL4"/>
    <property type="match status" value="1"/>
</dbReference>
<keyword evidence="5" id="KW-1185">Reference proteome</keyword>
<keyword evidence="2" id="KW-0812">Transmembrane</keyword>
<evidence type="ECO:0000256" key="2">
    <source>
        <dbReference type="SAM" id="Phobius"/>
    </source>
</evidence>
<keyword evidence="2" id="KW-0472">Membrane</keyword>
<organism evidence="4 5">
    <name type="scientific">Oidiodendron maius (strain Zn)</name>
    <dbReference type="NCBI Taxonomy" id="913774"/>
    <lineage>
        <taxon>Eukaryota</taxon>
        <taxon>Fungi</taxon>
        <taxon>Dikarya</taxon>
        <taxon>Ascomycota</taxon>
        <taxon>Pezizomycotina</taxon>
        <taxon>Leotiomycetes</taxon>
        <taxon>Leotiomycetes incertae sedis</taxon>
        <taxon>Myxotrichaceae</taxon>
        <taxon>Oidiodendron</taxon>
    </lineage>
</organism>
<evidence type="ECO:0000313" key="5">
    <source>
        <dbReference type="Proteomes" id="UP000054321"/>
    </source>
</evidence>
<accession>A0A0C3HX19</accession>
<reference evidence="4 5" key="1">
    <citation type="submission" date="2014-04" db="EMBL/GenBank/DDBJ databases">
        <authorList>
            <consortium name="DOE Joint Genome Institute"/>
            <person name="Kuo A."/>
            <person name="Martino E."/>
            <person name="Perotto S."/>
            <person name="Kohler A."/>
            <person name="Nagy L.G."/>
            <person name="Floudas D."/>
            <person name="Copeland A."/>
            <person name="Barry K.W."/>
            <person name="Cichocki N."/>
            <person name="Veneault-Fourrey C."/>
            <person name="LaButti K."/>
            <person name="Lindquist E.A."/>
            <person name="Lipzen A."/>
            <person name="Lundell T."/>
            <person name="Morin E."/>
            <person name="Murat C."/>
            <person name="Sun H."/>
            <person name="Tunlid A."/>
            <person name="Henrissat B."/>
            <person name="Grigoriev I.V."/>
            <person name="Hibbett D.S."/>
            <person name="Martin F."/>
            <person name="Nordberg H.P."/>
            <person name="Cantor M.N."/>
            <person name="Hua S.X."/>
        </authorList>
    </citation>
    <scope>NUCLEOTIDE SEQUENCE [LARGE SCALE GENOMIC DNA]</scope>
    <source>
        <strain evidence="4 5">Zn</strain>
    </source>
</reference>
<dbReference type="InterPro" id="IPR036864">
    <property type="entry name" value="Zn2-C6_fun-type_DNA-bd_sf"/>
</dbReference>
<evidence type="ECO:0000313" key="4">
    <source>
        <dbReference type="EMBL" id="KIN06767.1"/>
    </source>
</evidence>
<dbReference type="HOGENOM" id="CLU_021599_5_2_1"/>
<dbReference type="AlphaFoldDB" id="A0A0C3HX19"/>
<evidence type="ECO:0000259" key="3">
    <source>
        <dbReference type="PROSITE" id="PS50048"/>
    </source>
</evidence>
<dbReference type="PROSITE" id="PS50048">
    <property type="entry name" value="ZN2_CY6_FUNGAL_2"/>
    <property type="match status" value="1"/>
</dbReference>
<keyword evidence="1" id="KW-0539">Nucleus</keyword>
<dbReference type="EMBL" id="KN832870">
    <property type="protein sequence ID" value="KIN06767.1"/>
    <property type="molecule type" value="Genomic_DNA"/>
</dbReference>
<feature type="transmembrane region" description="Helical" evidence="2">
    <location>
        <begin position="97"/>
        <end position="116"/>
    </location>
</feature>
<dbReference type="Pfam" id="PF00172">
    <property type="entry name" value="Zn_clus"/>
    <property type="match status" value="1"/>
</dbReference>
<dbReference type="Gene3D" id="4.10.240.10">
    <property type="entry name" value="Zn(2)-C6 fungal-type DNA-binding domain"/>
    <property type="match status" value="1"/>
</dbReference>
<feature type="domain" description="Zn(2)-C6 fungal-type" evidence="3">
    <location>
        <begin position="8"/>
        <end position="36"/>
    </location>
</feature>
<reference evidence="5" key="2">
    <citation type="submission" date="2015-01" db="EMBL/GenBank/DDBJ databases">
        <title>Evolutionary Origins and Diversification of the Mycorrhizal Mutualists.</title>
        <authorList>
            <consortium name="DOE Joint Genome Institute"/>
            <consortium name="Mycorrhizal Genomics Consortium"/>
            <person name="Kohler A."/>
            <person name="Kuo A."/>
            <person name="Nagy L.G."/>
            <person name="Floudas D."/>
            <person name="Copeland A."/>
            <person name="Barry K.W."/>
            <person name="Cichocki N."/>
            <person name="Veneault-Fourrey C."/>
            <person name="LaButti K."/>
            <person name="Lindquist E.A."/>
            <person name="Lipzen A."/>
            <person name="Lundell T."/>
            <person name="Morin E."/>
            <person name="Murat C."/>
            <person name="Riley R."/>
            <person name="Ohm R."/>
            <person name="Sun H."/>
            <person name="Tunlid A."/>
            <person name="Henrissat B."/>
            <person name="Grigoriev I.V."/>
            <person name="Hibbett D.S."/>
            <person name="Martin F."/>
        </authorList>
    </citation>
    <scope>NUCLEOTIDE SEQUENCE [LARGE SCALE GENOMIC DNA]</scope>
    <source>
        <strain evidence="5">Zn</strain>
    </source>
</reference>
<dbReference type="InterPro" id="IPR001138">
    <property type="entry name" value="Zn2Cys6_DnaBD"/>
</dbReference>
<name>A0A0C3HX19_OIDMZ</name>
<dbReference type="STRING" id="913774.A0A0C3HX19"/>
<keyword evidence="2" id="KW-1133">Transmembrane helix</keyword>
<dbReference type="OrthoDB" id="3525185at2759"/>
<dbReference type="SUPFAM" id="SSF57701">
    <property type="entry name" value="Zn2/Cys6 DNA-binding domain"/>
    <property type="match status" value="1"/>
</dbReference>
<dbReference type="PANTHER" id="PTHR38111:SF2">
    <property type="entry name" value="FINGER DOMAIN PROTEIN, PUTATIVE (AFU_ORTHOLOGUE AFUA_1G01560)-RELATED"/>
    <property type="match status" value="1"/>
</dbReference>